<name>A0A6G8F2T7_9PROT</name>
<organism evidence="1">
    <name type="scientific">uncultured Alphaproteobacteria bacterium</name>
    <dbReference type="NCBI Taxonomy" id="91750"/>
    <lineage>
        <taxon>Bacteria</taxon>
        <taxon>Pseudomonadati</taxon>
        <taxon>Pseudomonadota</taxon>
        <taxon>Alphaproteobacteria</taxon>
        <taxon>environmental samples</taxon>
    </lineage>
</organism>
<sequence length="69" mass="7805">MNDKVKYPEITVELIGQNGNVFNLIGICIHAMRRGGVSRDERDKFVDEVTHAGSYVEALAVIMRWVNVE</sequence>
<proteinExistence type="predicted"/>
<dbReference type="AlphaFoldDB" id="A0A6G8F2T7"/>
<evidence type="ECO:0000313" key="1">
    <source>
        <dbReference type="EMBL" id="QIM10478.1"/>
    </source>
</evidence>
<accession>A0A6G8F2T7</accession>
<dbReference type="EMBL" id="MN990730">
    <property type="protein sequence ID" value="QIM10478.1"/>
    <property type="molecule type" value="Genomic_DNA"/>
</dbReference>
<gene>
    <name evidence="1" type="ORF">PlAlph_3700</name>
</gene>
<protein>
    <submittedName>
        <fullName evidence="1">Uncharacterized protein</fullName>
    </submittedName>
</protein>
<reference evidence="1" key="1">
    <citation type="journal article" date="2020" name="J. ISSAAS">
        <title>Lactobacilli and other gastrointestinal microbiota of Peromyscus leucopus, reservoir host for agents of Lyme disease and other zoonoses in North America.</title>
        <authorList>
            <person name="Milovic A."/>
            <person name="Bassam K."/>
            <person name="Shao H."/>
            <person name="Chatzistamou I."/>
            <person name="Tufts D.M."/>
            <person name="Diuk-Wasser M."/>
            <person name="Barbour A.G."/>
        </authorList>
    </citation>
    <scope>NUCLEOTIDE SEQUENCE</scope>
    <source>
        <strain evidence="1">LL90</strain>
    </source>
</reference>